<dbReference type="InterPro" id="IPR029068">
    <property type="entry name" value="Glyas_Bleomycin-R_OHBP_Dase"/>
</dbReference>
<protein>
    <submittedName>
        <fullName evidence="1">Probable phosphoketolase</fullName>
    </submittedName>
</protein>
<keyword evidence="2" id="KW-1185">Reference proteome</keyword>
<gene>
    <name evidence="1" type="ORF">NMK_3235</name>
</gene>
<dbReference type="Gene3D" id="3.10.180.10">
    <property type="entry name" value="2,3-Dihydroxybiphenyl 1,2-Dioxygenase, domain 1"/>
    <property type="match status" value="1"/>
</dbReference>
<dbReference type="EMBL" id="BDOQ01000019">
    <property type="protein sequence ID" value="GBG15624.1"/>
    <property type="molecule type" value="Genomic_DNA"/>
</dbReference>
<dbReference type="Proteomes" id="UP000245081">
    <property type="component" value="Unassembled WGS sequence"/>
</dbReference>
<accession>A0A2R5FI31</accession>
<comment type="caution">
    <text evidence="1">The sequence shown here is derived from an EMBL/GenBank/DDBJ whole genome shotgun (WGS) entry which is preliminary data.</text>
</comment>
<dbReference type="SUPFAM" id="SSF54593">
    <property type="entry name" value="Glyoxalase/Bleomycin resistance protein/Dihydroxybiphenyl dioxygenase"/>
    <property type="match status" value="1"/>
</dbReference>
<evidence type="ECO:0000313" key="2">
    <source>
        <dbReference type="Proteomes" id="UP000245081"/>
    </source>
</evidence>
<sequence length="43" mass="4660">MKKVAEAGGKVLGEPMEIPGVGQYVSFIDTEGNRLSMLQPLIR</sequence>
<dbReference type="AlphaFoldDB" id="A0A2R5FI31"/>
<evidence type="ECO:0000313" key="1">
    <source>
        <dbReference type="EMBL" id="GBG15624.1"/>
    </source>
</evidence>
<reference evidence="1 2" key="1">
    <citation type="journal article" date="2018" name="Environ. Microbiol.">
        <title>Isolation and genomic characterization of Novimethylophilus kurashikiensis gen. nov. sp. nov., a new lanthanide-dependent methylotrophic species of Methylophilaceae.</title>
        <authorList>
            <person name="Lv H."/>
            <person name="Sahin N."/>
            <person name="Tani A."/>
        </authorList>
    </citation>
    <scope>NUCLEOTIDE SEQUENCE [LARGE SCALE GENOMIC DNA]</scope>
    <source>
        <strain evidence="1 2">La2-4</strain>
    </source>
</reference>
<proteinExistence type="predicted"/>
<organism evidence="1 2">
    <name type="scientific">Novimethylophilus kurashikiensis</name>
    <dbReference type="NCBI Taxonomy" id="1825523"/>
    <lineage>
        <taxon>Bacteria</taxon>
        <taxon>Pseudomonadati</taxon>
        <taxon>Pseudomonadota</taxon>
        <taxon>Betaproteobacteria</taxon>
        <taxon>Nitrosomonadales</taxon>
        <taxon>Methylophilaceae</taxon>
        <taxon>Novimethylophilus</taxon>
    </lineage>
</organism>
<name>A0A2R5FI31_9PROT</name>